<keyword evidence="2" id="KW-1185">Reference proteome</keyword>
<dbReference type="Proteomes" id="UP001314635">
    <property type="component" value="Unassembled WGS sequence"/>
</dbReference>
<evidence type="ECO:0000313" key="2">
    <source>
        <dbReference type="Proteomes" id="UP001314635"/>
    </source>
</evidence>
<name>A0ABS5G047_9BRAD</name>
<dbReference type="EMBL" id="JAFCLK010000002">
    <property type="protein sequence ID" value="MBR1134667.1"/>
    <property type="molecule type" value="Genomic_DNA"/>
</dbReference>
<reference evidence="2" key="1">
    <citation type="journal article" date="2021" name="ISME J.">
        <title>Evolutionary origin and ecological implication of a unique nif island in free-living Bradyrhizobium lineages.</title>
        <authorList>
            <person name="Tao J."/>
        </authorList>
    </citation>
    <scope>NUCLEOTIDE SEQUENCE [LARGE SCALE GENOMIC DNA]</scope>
    <source>
        <strain evidence="2">SZCCT0094</strain>
    </source>
</reference>
<proteinExistence type="predicted"/>
<sequence length="200" mass="19886">MLGLAALAGVIVAAGLLMMSLDDAETADVGLAPLTSDQASNADAGDEDGAGTLHGLPLAVTVGAGGSGTSIGSPLSSAATPGGSVLDANARLTSAAQPGLQDSSVLSGVRISSQSWRRGGLGSRALVTFTLRNTHPFAIKDVEINCAFGRDDGGPLTARRRVVPGLVKPGGRRTFVGVHVGFVNVNVSSAKCALVAATKI</sequence>
<protein>
    <submittedName>
        <fullName evidence="1">Uncharacterized protein</fullName>
    </submittedName>
</protein>
<organism evidence="1 2">
    <name type="scientific">Bradyrhizobium denitrificans</name>
    <dbReference type="NCBI Taxonomy" id="2734912"/>
    <lineage>
        <taxon>Bacteria</taxon>
        <taxon>Pseudomonadati</taxon>
        <taxon>Pseudomonadota</taxon>
        <taxon>Alphaproteobacteria</taxon>
        <taxon>Hyphomicrobiales</taxon>
        <taxon>Nitrobacteraceae</taxon>
        <taxon>Bradyrhizobium</taxon>
    </lineage>
</organism>
<gene>
    <name evidence="1" type="ORF">JQ619_02700</name>
</gene>
<accession>A0ABS5G047</accession>
<evidence type="ECO:0000313" key="1">
    <source>
        <dbReference type="EMBL" id="MBR1134667.1"/>
    </source>
</evidence>
<comment type="caution">
    <text evidence="1">The sequence shown here is derived from an EMBL/GenBank/DDBJ whole genome shotgun (WGS) entry which is preliminary data.</text>
</comment>